<accession>A0A119DK48</accession>
<proteinExistence type="predicted"/>
<protein>
    <submittedName>
        <fullName evidence="1">Uncharacterized protein</fullName>
    </submittedName>
</protein>
<name>A0A119DK48_9BURK</name>
<dbReference type="EMBL" id="LPEQ01000113">
    <property type="protein sequence ID" value="KVV40932.1"/>
    <property type="molecule type" value="Genomic_DNA"/>
</dbReference>
<comment type="caution">
    <text evidence="1">The sequence shown here is derived from an EMBL/GenBank/DDBJ whole genome shotgun (WGS) entry which is preliminary data.</text>
</comment>
<evidence type="ECO:0000313" key="1">
    <source>
        <dbReference type="EMBL" id="KVV40932.1"/>
    </source>
</evidence>
<dbReference type="RefSeq" id="WP_060108253.1">
    <property type="nucleotide sequence ID" value="NZ_LPEQ01000113.1"/>
</dbReference>
<keyword evidence="2" id="KW-1185">Reference proteome</keyword>
<dbReference type="Proteomes" id="UP000062317">
    <property type="component" value="Unassembled WGS sequence"/>
</dbReference>
<dbReference type="AlphaFoldDB" id="A0A119DK48"/>
<sequence length="126" mass="14220">MSHVEGSDHALNARRSVQEPIGVIMRLVSDDETHYYIRGWIDEAAFVQACHQQEEVPLLVTEVRHVFAGWRWITDHSFWGGKQLVLYTFEGPGRGLFKITYARIADKVLSERRTALAAGVPTNAVA</sequence>
<gene>
    <name evidence="1" type="ORF">WT27_13485</name>
</gene>
<organism evidence="1 2">
    <name type="scientific">Burkholderia territorii</name>
    <dbReference type="NCBI Taxonomy" id="1503055"/>
    <lineage>
        <taxon>Bacteria</taxon>
        <taxon>Pseudomonadati</taxon>
        <taxon>Pseudomonadota</taxon>
        <taxon>Betaproteobacteria</taxon>
        <taxon>Burkholderiales</taxon>
        <taxon>Burkholderiaceae</taxon>
        <taxon>Burkholderia</taxon>
        <taxon>Burkholderia cepacia complex</taxon>
    </lineage>
</organism>
<reference evidence="1 2" key="1">
    <citation type="submission" date="2015-11" db="EMBL/GenBank/DDBJ databases">
        <title>Expanding the genomic diversity of Burkholderia species for the development of highly accurate diagnostics.</title>
        <authorList>
            <person name="Sahl J."/>
            <person name="Keim P."/>
            <person name="Wagner D."/>
        </authorList>
    </citation>
    <scope>NUCLEOTIDE SEQUENCE [LARGE SCALE GENOMIC DNA]</scope>
    <source>
        <strain evidence="1 2">MSMB1301WGS</strain>
    </source>
</reference>
<evidence type="ECO:0000313" key="2">
    <source>
        <dbReference type="Proteomes" id="UP000062317"/>
    </source>
</evidence>